<gene>
    <name evidence="2" type="ORF">GYN02_18980</name>
</gene>
<protein>
    <submittedName>
        <fullName evidence="2">dCMP deaminase</fullName>
    </submittedName>
</protein>
<dbReference type="Pfam" id="PF00383">
    <property type="entry name" value="dCMP_cyt_deam_1"/>
    <property type="match status" value="1"/>
</dbReference>
<dbReference type="Gene3D" id="3.40.140.10">
    <property type="entry name" value="Cytidine Deaminase, domain 2"/>
    <property type="match status" value="1"/>
</dbReference>
<evidence type="ECO:0000313" key="2">
    <source>
        <dbReference type="EMBL" id="MBM1197249.1"/>
    </source>
</evidence>
<dbReference type="RefSeq" id="WP_203303617.1">
    <property type="nucleotide sequence ID" value="NZ_JAAEBW010000013.1"/>
</dbReference>
<evidence type="ECO:0000313" key="3">
    <source>
        <dbReference type="Proteomes" id="UP000809529"/>
    </source>
</evidence>
<evidence type="ECO:0000259" key="1">
    <source>
        <dbReference type="PROSITE" id="PS51747"/>
    </source>
</evidence>
<feature type="domain" description="CMP/dCMP-type deaminase" evidence="1">
    <location>
        <begin position="13"/>
        <end position="125"/>
    </location>
</feature>
<dbReference type="PANTHER" id="PTHR11079">
    <property type="entry name" value="CYTOSINE DEAMINASE FAMILY MEMBER"/>
    <property type="match status" value="1"/>
</dbReference>
<name>A0ABS1ZL97_9PSED</name>
<keyword evidence="3" id="KW-1185">Reference proteome</keyword>
<dbReference type="SUPFAM" id="SSF53927">
    <property type="entry name" value="Cytidine deaminase-like"/>
    <property type="match status" value="1"/>
</dbReference>
<dbReference type="EMBL" id="JAAEBW010000013">
    <property type="protein sequence ID" value="MBM1197249.1"/>
    <property type="molecule type" value="Genomic_DNA"/>
</dbReference>
<dbReference type="Proteomes" id="UP000809529">
    <property type="component" value="Unassembled WGS sequence"/>
</dbReference>
<dbReference type="InterPro" id="IPR016193">
    <property type="entry name" value="Cytidine_deaminase-like"/>
</dbReference>
<sequence length="284" mass="31577">MKDEIIPSFHRQSEDREFMEQAIEEMQRCEGTPKVGAVVVKNGEILSVGHRRDRVHAERVAVEAATAKGLSLAGATIYTTLEPCVEVRSKKQPCSALLADLNVHSVVIGSYDPNPQINRKGWLALIEAGVTLRDFDPDLRKIIDDLNSGFVEKFRRGVGPTGRHRFDYTLQDGEFEIFFSATDPRSIRTRWTLIGIKQINAYAWHGYKVAIARYASNFSQIDDATALDYQQQVIVPEGGIVSFLSDQGCVLVKVIEVQSGVKYGSSCTSVKLEFQVRADNVTPA</sequence>
<organism evidence="2 3">
    <name type="scientific">Pseudomonas weihenstephanensis</name>
    <dbReference type="NCBI Taxonomy" id="1608994"/>
    <lineage>
        <taxon>Bacteria</taxon>
        <taxon>Pseudomonadati</taxon>
        <taxon>Pseudomonadota</taxon>
        <taxon>Gammaproteobacteria</taxon>
        <taxon>Pseudomonadales</taxon>
        <taxon>Pseudomonadaceae</taxon>
        <taxon>Pseudomonas</taxon>
    </lineage>
</organism>
<dbReference type="PANTHER" id="PTHR11079:SF162">
    <property type="entry name" value="RIBOFLAVIN BIOSYNTHESIS PROTEIN PYRD, CHLOROPLASTIC"/>
    <property type="match status" value="1"/>
</dbReference>
<reference evidence="2 3" key="1">
    <citation type="submission" date="2020-01" db="EMBL/GenBank/DDBJ databases">
        <title>Comparative genomics of meat spoilage bacteria.</title>
        <authorList>
            <person name="Hilgarth M."/>
            <person name="Vogel R.F."/>
        </authorList>
    </citation>
    <scope>NUCLEOTIDE SEQUENCE [LARGE SCALE GENOMIC DNA]</scope>
    <source>
        <strain evidence="2 3">TMW2.2077</strain>
    </source>
</reference>
<dbReference type="InterPro" id="IPR002125">
    <property type="entry name" value="CMP_dCMP_dom"/>
</dbReference>
<dbReference type="PROSITE" id="PS51747">
    <property type="entry name" value="CYT_DCMP_DEAMINASES_2"/>
    <property type="match status" value="1"/>
</dbReference>
<proteinExistence type="predicted"/>
<accession>A0ABS1ZL97</accession>
<comment type="caution">
    <text evidence="2">The sequence shown here is derived from an EMBL/GenBank/DDBJ whole genome shotgun (WGS) entry which is preliminary data.</text>
</comment>